<protein>
    <submittedName>
        <fullName evidence="3">Uncharacterized protein</fullName>
    </submittedName>
</protein>
<gene>
    <name evidence="3" type="ORF">EV421DRAFT_1737541</name>
</gene>
<keyword evidence="4" id="KW-1185">Reference proteome</keyword>
<evidence type="ECO:0000313" key="3">
    <source>
        <dbReference type="EMBL" id="KAK0440163.1"/>
    </source>
</evidence>
<dbReference type="Proteomes" id="UP001175226">
    <property type="component" value="Unassembled WGS sequence"/>
</dbReference>
<organism evidence="3 4">
    <name type="scientific">Armillaria borealis</name>
    <dbReference type="NCBI Taxonomy" id="47425"/>
    <lineage>
        <taxon>Eukaryota</taxon>
        <taxon>Fungi</taxon>
        <taxon>Dikarya</taxon>
        <taxon>Basidiomycota</taxon>
        <taxon>Agaricomycotina</taxon>
        <taxon>Agaricomycetes</taxon>
        <taxon>Agaricomycetidae</taxon>
        <taxon>Agaricales</taxon>
        <taxon>Marasmiineae</taxon>
        <taxon>Physalacriaceae</taxon>
        <taxon>Armillaria</taxon>
    </lineage>
</organism>
<sequence length="246" mass="27557">MSVRHSSTISSIPFAAVPNFDVINRDMKPLLQSLLDSKQQQLQQVTTLGMLGAHWRDDELGYGDSTVQYSPIYLDTKRDVCVFQWTLPLHKLTLACFFCLQFYQSLLLELALAFSTNNDDLTSRALKQNKKRLKKLLAVSDDASEQKKNESGQLENIIKDLTAKHETAVALARKWIDLKLIKAGLAGNLISPTSNTTEGRQDDDYLTPVEYGDDPFSNTASTNRKNKADTSLLLSMNGRRDQSPMA</sequence>
<accession>A0AA39MN91</accession>
<feature type="region of interest" description="Disordered" evidence="2">
    <location>
        <begin position="191"/>
        <end position="246"/>
    </location>
</feature>
<keyword evidence="1" id="KW-0175">Coiled coil</keyword>
<feature type="coiled-coil region" evidence="1">
    <location>
        <begin position="126"/>
        <end position="164"/>
    </location>
</feature>
<comment type="caution">
    <text evidence="3">The sequence shown here is derived from an EMBL/GenBank/DDBJ whole genome shotgun (WGS) entry which is preliminary data.</text>
</comment>
<dbReference type="AlphaFoldDB" id="A0AA39MN91"/>
<reference evidence="3" key="1">
    <citation type="submission" date="2023-06" db="EMBL/GenBank/DDBJ databases">
        <authorList>
            <consortium name="Lawrence Berkeley National Laboratory"/>
            <person name="Ahrendt S."/>
            <person name="Sahu N."/>
            <person name="Indic B."/>
            <person name="Wong-Bajracharya J."/>
            <person name="Merenyi Z."/>
            <person name="Ke H.-M."/>
            <person name="Monk M."/>
            <person name="Kocsube S."/>
            <person name="Drula E."/>
            <person name="Lipzen A."/>
            <person name="Balint B."/>
            <person name="Henrissat B."/>
            <person name="Andreopoulos B."/>
            <person name="Martin F.M."/>
            <person name="Harder C.B."/>
            <person name="Rigling D."/>
            <person name="Ford K.L."/>
            <person name="Foster G.D."/>
            <person name="Pangilinan J."/>
            <person name="Papanicolaou A."/>
            <person name="Barry K."/>
            <person name="LaButti K."/>
            <person name="Viragh M."/>
            <person name="Koriabine M."/>
            <person name="Yan M."/>
            <person name="Riley R."/>
            <person name="Champramary S."/>
            <person name="Plett K.L."/>
            <person name="Tsai I.J."/>
            <person name="Slot J."/>
            <person name="Sipos G."/>
            <person name="Plett J."/>
            <person name="Nagy L.G."/>
            <person name="Grigoriev I.V."/>
        </authorList>
    </citation>
    <scope>NUCLEOTIDE SEQUENCE</scope>
    <source>
        <strain evidence="3">FPL87.14</strain>
    </source>
</reference>
<dbReference type="EMBL" id="JAUEPT010000035">
    <property type="protein sequence ID" value="KAK0440163.1"/>
    <property type="molecule type" value="Genomic_DNA"/>
</dbReference>
<evidence type="ECO:0000313" key="4">
    <source>
        <dbReference type="Proteomes" id="UP001175226"/>
    </source>
</evidence>
<evidence type="ECO:0000256" key="1">
    <source>
        <dbReference type="SAM" id="Coils"/>
    </source>
</evidence>
<evidence type="ECO:0000256" key="2">
    <source>
        <dbReference type="SAM" id="MobiDB-lite"/>
    </source>
</evidence>
<proteinExistence type="predicted"/>
<name>A0AA39MN91_9AGAR</name>